<dbReference type="Gene3D" id="3.40.50.1820">
    <property type="entry name" value="alpha/beta hydrolase"/>
    <property type="match status" value="1"/>
</dbReference>
<dbReference type="RefSeq" id="WP_145773322.1">
    <property type="nucleotide sequence ID" value="NZ_BAAATQ010000395.1"/>
</dbReference>
<evidence type="ECO:0000313" key="4">
    <source>
        <dbReference type="Proteomes" id="UP000319825"/>
    </source>
</evidence>
<dbReference type="InterPro" id="IPR000073">
    <property type="entry name" value="AB_hydrolase_1"/>
</dbReference>
<organism evidence="3 4">
    <name type="scientific">Micromonospora olivasterospora</name>
    <dbReference type="NCBI Taxonomy" id="1880"/>
    <lineage>
        <taxon>Bacteria</taxon>
        <taxon>Bacillati</taxon>
        <taxon>Actinomycetota</taxon>
        <taxon>Actinomycetes</taxon>
        <taxon>Micromonosporales</taxon>
        <taxon>Micromonosporaceae</taxon>
        <taxon>Micromonospora</taxon>
    </lineage>
</organism>
<keyword evidence="4" id="KW-1185">Reference proteome</keyword>
<dbReference type="InterPro" id="IPR029058">
    <property type="entry name" value="AB_hydrolase_fold"/>
</dbReference>
<gene>
    <name evidence="3" type="ORF">JD77_01128</name>
</gene>
<dbReference type="PANTHER" id="PTHR43798">
    <property type="entry name" value="MONOACYLGLYCEROL LIPASE"/>
    <property type="match status" value="1"/>
</dbReference>
<keyword evidence="1" id="KW-0378">Hydrolase</keyword>
<dbReference type="GO" id="GO:0016020">
    <property type="term" value="C:membrane"/>
    <property type="evidence" value="ECO:0007669"/>
    <property type="project" value="TreeGrafter"/>
</dbReference>
<comment type="caution">
    <text evidence="3">The sequence shown here is derived from an EMBL/GenBank/DDBJ whole genome shotgun (WGS) entry which is preliminary data.</text>
</comment>
<proteinExistence type="predicted"/>
<dbReference type="Pfam" id="PF12697">
    <property type="entry name" value="Abhydrolase_6"/>
    <property type="match status" value="1"/>
</dbReference>
<reference evidence="3 4" key="1">
    <citation type="submission" date="2019-07" db="EMBL/GenBank/DDBJ databases">
        <title>R&amp;d 2014.</title>
        <authorList>
            <person name="Klenk H.-P."/>
        </authorList>
    </citation>
    <scope>NUCLEOTIDE SEQUENCE [LARGE SCALE GENOMIC DNA]</scope>
    <source>
        <strain evidence="3 4">DSM 43868</strain>
    </source>
</reference>
<dbReference type="PANTHER" id="PTHR43798:SF31">
    <property type="entry name" value="AB HYDROLASE SUPERFAMILY PROTEIN YCLE"/>
    <property type="match status" value="1"/>
</dbReference>
<dbReference type="AlphaFoldDB" id="A0A562I592"/>
<dbReference type="GO" id="GO:0016787">
    <property type="term" value="F:hydrolase activity"/>
    <property type="evidence" value="ECO:0007669"/>
    <property type="project" value="UniProtKB-KW"/>
</dbReference>
<sequence>MREHTVPGDPTLAVRDLGGDRPPLVLLHGAGGDSAGLLPLAERLRGAYRVVLPDLRGHGRSGAAPWSWAGALDDLARVVAALGLDRPAVVGGSLGGMLAARWAARQPECPGAVSLDGLPVPSRPDQLAGLDPTRAAAELARLEAVFAGMAAAMPDPAEADRLRRAMADLDLDAACRALAAPLLLVLATEDLPAQQPFAELYAAYRRGTLARLTAIAARQPRLRLHPLPGASHAMLAERPDRIAELVAGFLAERP</sequence>
<evidence type="ECO:0000256" key="1">
    <source>
        <dbReference type="ARBA" id="ARBA00022801"/>
    </source>
</evidence>
<dbReference type="EMBL" id="VLKE01000001">
    <property type="protein sequence ID" value="TWH66177.1"/>
    <property type="molecule type" value="Genomic_DNA"/>
</dbReference>
<dbReference type="InterPro" id="IPR050266">
    <property type="entry name" value="AB_hydrolase_sf"/>
</dbReference>
<feature type="domain" description="AB hydrolase-1" evidence="2">
    <location>
        <begin position="24"/>
        <end position="244"/>
    </location>
</feature>
<dbReference type="Proteomes" id="UP000319825">
    <property type="component" value="Unassembled WGS sequence"/>
</dbReference>
<evidence type="ECO:0000259" key="2">
    <source>
        <dbReference type="Pfam" id="PF12697"/>
    </source>
</evidence>
<name>A0A562I592_MICOL</name>
<dbReference type="PRINTS" id="PR00111">
    <property type="entry name" value="ABHYDROLASE"/>
</dbReference>
<accession>A0A562I592</accession>
<dbReference type="SUPFAM" id="SSF53474">
    <property type="entry name" value="alpha/beta-Hydrolases"/>
    <property type="match status" value="1"/>
</dbReference>
<evidence type="ECO:0000313" key="3">
    <source>
        <dbReference type="EMBL" id="TWH66177.1"/>
    </source>
</evidence>
<protein>
    <submittedName>
        <fullName evidence="3">Pimeloyl-ACP methyl ester carboxylesterase</fullName>
    </submittedName>
</protein>
<dbReference type="OrthoDB" id="63519at2"/>